<dbReference type="EMBL" id="BQMJ01000052">
    <property type="protein sequence ID" value="GJQ14208.1"/>
    <property type="molecule type" value="Genomic_DNA"/>
</dbReference>
<comment type="caution">
    <text evidence="5">The sequence shown here is derived from an EMBL/GenBank/DDBJ whole genome shotgun (WGS) entry which is preliminary data.</text>
</comment>
<dbReference type="Proteomes" id="UP001061958">
    <property type="component" value="Unassembled WGS sequence"/>
</dbReference>
<evidence type="ECO:0000256" key="2">
    <source>
        <dbReference type="SAM" id="MobiDB-lite"/>
    </source>
</evidence>
<feature type="transmembrane region" description="Helical" evidence="3">
    <location>
        <begin position="121"/>
        <end position="142"/>
    </location>
</feature>
<evidence type="ECO:0000256" key="1">
    <source>
        <dbReference type="ARBA" id="ARBA00004141"/>
    </source>
</evidence>
<dbReference type="PANTHER" id="PTHR33222:SF4">
    <property type="entry name" value="PROTEIN CURVATURE THYLAKOID 1A, CHLOROPLASTIC"/>
    <property type="match status" value="1"/>
</dbReference>
<keyword evidence="6" id="KW-1185">Reference proteome</keyword>
<protein>
    <recommendedName>
        <fullName evidence="4">Cyanobacterial aminoacyl-tRNA synthetase CAAD domain-containing protein</fullName>
    </recommendedName>
</protein>
<reference evidence="5" key="1">
    <citation type="journal article" date="2022" name="Proc. Natl. Acad. Sci. U.S.A.">
        <title>Life cycle and functional genomics of the unicellular red alga Galdieria for elucidating algal and plant evolution and industrial use.</title>
        <authorList>
            <person name="Hirooka S."/>
            <person name="Itabashi T."/>
            <person name="Ichinose T.M."/>
            <person name="Onuma R."/>
            <person name="Fujiwara T."/>
            <person name="Yamashita S."/>
            <person name="Jong L.W."/>
            <person name="Tomita R."/>
            <person name="Iwane A.H."/>
            <person name="Miyagishima S.Y."/>
        </authorList>
    </citation>
    <scope>NUCLEOTIDE SEQUENCE</scope>
    <source>
        <strain evidence="5">NBRC 102759</strain>
    </source>
</reference>
<proteinExistence type="predicted"/>
<keyword evidence="3" id="KW-0472">Membrane</keyword>
<accession>A0A9C7Q0J2</accession>
<dbReference type="GO" id="GO:0009579">
    <property type="term" value="C:thylakoid"/>
    <property type="evidence" value="ECO:0007669"/>
    <property type="project" value="InterPro"/>
</dbReference>
<feature type="domain" description="Cyanobacterial aminoacyl-tRNA synthetase CAAD" evidence="4">
    <location>
        <begin position="118"/>
        <end position="186"/>
    </location>
</feature>
<reference evidence="5" key="2">
    <citation type="submission" date="2022-01" db="EMBL/GenBank/DDBJ databases">
        <authorList>
            <person name="Hirooka S."/>
            <person name="Miyagishima S.Y."/>
        </authorList>
    </citation>
    <scope>NUCLEOTIDE SEQUENCE</scope>
    <source>
        <strain evidence="5">NBRC 102759</strain>
    </source>
</reference>
<sequence length="192" mass="21486">MICGFVGSSPFTCWVWRYPHNLPNRYINKQEKSFLRVSTHICRTTLVAVDKSPPSTSNVGKTEDSKPFQRTTGEEASTLKQSFSNIPSVQNSWLSDPSKLNSKVQLVAQDVLNRPTFYAQLLAATVGIVIAIDILDAVVLALNRLPLLPSIFELVGLGYSGWFIWRYVLFSSSRQELKSKLDSFIGKATNKK</sequence>
<organism evidence="5 6">
    <name type="scientific">Galdieria partita</name>
    <dbReference type="NCBI Taxonomy" id="83374"/>
    <lineage>
        <taxon>Eukaryota</taxon>
        <taxon>Rhodophyta</taxon>
        <taxon>Bangiophyceae</taxon>
        <taxon>Galdieriales</taxon>
        <taxon>Galdieriaceae</taxon>
        <taxon>Galdieria</taxon>
    </lineage>
</organism>
<evidence type="ECO:0000256" key="3">
    <source>
        <dbReference type="SAM" id="Phobius"/>
    </source>
</evidence>
<dbReference type="AlphaFoldDB" id="A0A9C7Q0J2"/>
<evidence type="ECO:0000313" key="6">
    <source>
        <dbReference type="Proteomes" id="UP001061958"/>
    </source>
</evidence>
<dbReference type="Pfam" id="PF14159">
    <property type="entry name" value="CAAD"/>
    <property type="match status" value="1"/>
</dbReference>
<comment type="subcellular location">
    <subcellularLocation>
        <location evidence="1">Membrane</location>
        <topology evidence="1">Multi-pass membrane protein</topology>
    </subcellularLocation>
</comment>
<dbReference type="GO" id="GO:0016020">
    <property type="term" value="C:membrane"/>
    <property type="evidence" value="ECO:0007669"/>
    <property type="project" value="UniProtKB-SubCell"/>
</dbReference>
<gene>
    <name evidence="5" type="ORF">GpartN1_g5999.t1</name>
</gene>
<dbReference type="InterPro" id="IPR033344">
    <property type="entry name" value="CURT1"/>
</dbReference>
<name>A0A9C7Q0J2_9RHOD</name>
<dbReference type="PANTHER" id="PTHR33222">
    <property type="match status" value="1"/>
</dbReference>
<keyword evidence="3" id="KW-1133">Transmembrane helix</keyword>
<dbReference type="OrthoDB" id="2014299at2759"/>
<dbReference type="InterPro" id="IPR025564">
    <property type="entry name" value="CAAD_dom"/>
</dbReference>
<feature type="region of interest" description="Disordered" evidence="2">
    <location>
        <begin position="52"/>
        <end position="71"/>
    </location>
</feature>
<feature type="transmembrane region" description="Helical" evidence="3">
    <location>
        <begin position="148"/>
        <end position="169"/>
    </location>
</feature>
<evidence type="ECO:0000313" key="5">
    <source>
        <dbReference type="EMBL" id="GJQ14208.1"/>
    </source>
</evidence>
<evidence type="ECO:0000259" key="4">
    <source>
        <dbReference type="Pfam" id="PF14159"/>
    </source>
</evidence>
<keyword evidence="3" id="KW-0812">Transmembrane</keyword>